<dbReference type="AlphaFoldDB" id="A0ABD0KIL3"/>
<feature type="region of interest" description="Disordered" evidence="1">
    <location>
        <begin position="1"/>
        <end position="23"/>
    </location>
</feature>
<dbReference type="EMBL" id="JACVVK020000170">
    <property type="protein sequence ID" value="KAK7487061.1"/>
    <property type="molecule type" value="Genomic_DNA"/>
</dbReference>
<organism evidence="2 3">
    <name type="scientific">Batillaria attramentaria</name>
    <dbReference type="NCBI Taxonomy" id="370345"/>
    <lineage>
        <taxon>Eukaryota</taxon>
        <taxon>Metazoa</taxon>
        <taxon>Spiralia</taxon>
        <taxon>Lophotrochozoa</taxon>
        <taxon>Mollusca</taxon>
        <taxon>Gastropoda</taxon>
        <taxon>Caenogastropoda</taxon>
        <taxon>Sorbeoconcha</taxon>
        <taxon>Cerithioidea</taxon>
        <taxon>Batillariidae</taxon>
        <taxon>Batillaria</taxon>
    </lineage>
</organism>
<proteinExistence type="predicted"/>
<evidence type="ECO:0000313" key="2">
    <source>
        <dbReference type="EMBL" id="KAK7487061.1"/>
    </source>
</evidence>
<dbReference type="Proteomes" id="UP001519460">
    <property type="component" value="Unassembled WGS sequence"/>
</dbReference>
<evidence type="ECO:0000256" key="1">
    <source>
        <dbReference type="SAM" id="MobiDB-lite"/>
    </source>
</evidence>
<evidence type="ECO:0000313" key="3">
    <source>
        <dbReference type="Proteomes" id="UP001519460"/>
    </source>
</evidence>
<protein>
    <submittedName>
        <fullName evidence="2">Uncharacterized protein</fullName>
    </submittedName>
</protein>
<comment type="caution">
    <text evidence="2">The sequence shown here is derived from an EMBL/GenBank/DDBJ whole genome shotgun (WGS) entry which is preliminary data.</text>
</comment>
<accession>A0ABD0KIL3</accession>
<keyword evidence="3" id="KW-1185">Reference proteome</keyword>
<reference evidence="2 3" key="1">
    <citation type="journal article" date="2023" name="Sci. Data">
        <title>Genome assembly of the Korean intertidal mud-creeper Batillaria attramentaria.</title>
        <authorList>
            <person name="Patra A.K."/>
            <person name="Ho P.T."/>
            <person name="Jun S."/>
            <person name="Lee S.J."/>
            <person name="Kim Y."/>
            <person name="Won Y.J."/>
        </authorList>
    </citation>
    <scope>NUCLEOTIDE SEQUENCE [LARGE SCALE GENOMIC DNA]</scope>
    <source>
        <strain evidence="2">Wonlab-2016</strain>
    </source>
</reference>
<gene>
    <name evidence="2" type="ORF">BaRGS_00021731</name>
</gene>
<name>A0ABD0KIL3_9CAEN</name>
<sequence length="130" mass="14160">MSYTASNAWPKRGTGRHKHAGQSWQISHSVSRISPLVLSLSSRHSSREVVAIISCPAGPPPPVLVEPAMRKNSFCSPLPQLDFLPVSHYCCPGMSTLIRVFTPVAMDCLEIGCWVSQDALRLPLGTCECD</sequence>